<dbReference type="Proteomes" id="UP000192315">
    <property type="component" value="Unassembled WGS sequence"/>
</dbReference>
<dbReference type="AlphaFoldDB" id="A0A8G2L7T6"/>
<evidence type="ECO:0000313" key="2">
    <source>
        <dbReference type="Proteomes" id="UP000192315"/>
    </source>
</evidence>
<reference evidence="1 2" key="1">
    <citation type="submission" date="2017-04" db="EMBL/GenBank/DDBJ databases">
        <authorList>
            <person name="Varghese N."/>
            <person name="Submissions S."/>
        </authorList>
    </citation>
    <scope>NUCLEOTIDE SEQUENCE [LARGE SCALE GENOMIC DNA]</scope>
    <source>
        <strain evidence="1 2">DSM 9789</strain>
    </source>
</reference>
<accession>A0A8G2L7T6</accession>
<name>A0A8G2L7T6_PICTO</name>
<evidence type="ECO:0000313" key="1">
    <source>
        <dbReference type="EMBL" id="SMD31453.1"/>
    </source>
</evidence>
<proteinExistence type="predicted"/>
<keyword evidence="2" id="KW-1185">Reference proteome</keyword>
<sequence>MATSPVEVTSSAWVEMDWADFKRYGRHGISGFVFREVREETTISKSELFDVRVKAVIREFRRIGQPMLILTGKTRLSYRMILHRIEISRKYAQNPWLYPYWYIWSLLLRKSGREFWEMDSMIGVKKNELLRFIHDPIPPTRAAILKISKELNKSNQNI</sequence>
<gene>
    <name evidence="1" type="ORF">SAMN02745355_1394</name>
</gene>
<comment type="caution">
    <text evidence="1">The sequence shown here is derived from an EMBL/GenBank/DDBJ whole genome shotgun (WGS) entry which is preliminary data.</text>
</comment>
<protein>
    <submittedName>
        <fullName evidence="1">Uncharacterized protein</fullName>
    </submittedName>
</protein>
<dbReference type="RefSeq" id="WP_084273144.1">
    <property type="nucleotide sequence ID" value="NZ_FWYE01000004.1"/>
</dbReference>
<dbReference type="EMBL" id="FWYE01000004">
    <property type="protein sequence ID" value="SMD31453.1"/>
    <property type="molecule type" value="Genomic_DNA"/>
</dbReference>
<organism evidence="1 2">
    <name type="scientific">Picrophilus torridus (strain ATCC 700027 / DSM 9790 / JCM 10055 / NBRC 100828 / KAW 2/3)</name>
    <dbReference type="NCBI Taxonomy" id="1122961"/>
    <lineage>
        <taxon>Archaea</taxon>
        <taxon>Methanobacteriati</taxon>
        <taxon>Thermoplasmatota</taxon>
        <taxon>Thermoplasmata</taxon>
        <taxon>Thermoplasmatales</taxon>
        <taxon>Picrophilaceae</taxon>
        <taxon>Picrophilus</taxon>
    </lineage>
</organism>